<dbReference type="AlphaFoldDB" id="A0A392U0D5"/>
<comment type="caution">
    <text evidence="1">The sequence shown here is derived from an EMBL/GenBank/DDBJ whole genome shotgun (WGS) entry which is preliminary data.</text>
</comment>
<organism evidence="1 2">
    <name type="scientific">Trifolium medium</name>
    <dbReference type="NCBI Taxonomy" id="97028"/>
    <lineage>
        <taxon>Eukaryota</taxon>
        <taxon>Viridiplantae</taxon>
        <taxon>Streptophyta</taxon>
        <taxon>Embryophyta</taxon>
        <taxon>Tracheophyta</taxon>
        <taxon>Spermatophyta</taxon>
        <taxon>Magnoliopsida</taxon>
        <taxon>eudicotyledons</taxon>
        <taxon>Gunneridae</taxon>
        <taxon>Pentapetalae</taxon>
        <taxon>rosids</taxon>
        <taxon>fabids</taxon>
        <taxon>Fabales</taxon>
        <taxon>Fabaceae</taxon>
        <taxon>Papilionoideae</taxon>
        <taxon>50 kb inversion clade</taxon>
        <taxon>NPAAA clade</taxon>
        <taxon>Hologalegina</taxon>
        <taxon>IRL clade</taxon>
        <taxon>Trifolieae</taxon>
        <taxon>Trifolium</taxon>
    </lineage>
</organism>
<reference evidence="1 2" key="1">
    <citation type="journal article" date="2018" name="Front. Plant Sci.">
        <title>Red Clover (Trifolium pratense) and Zigzag Clover (T. medium) - A Picture of Genomic Similarities and Differences.</title>
        <authorList>
            <person name="Dluhosova J."/>
            <person name="Istvanek J."/>
            <person name="Nedelnik J."/>
            <person name="Repkova J."/>
        </authorList>
    </citation>
    <scope>NUCLEOTIDE SEQUENCE [LARGE SCALE GENOMIC DNA]</scope>
    <source>
        <strain evidence="2">cv. 10/8</strain>
        <tissue evidence="1">Leaf</tissue>
    </source>
</reference>
<dbReference type="EMBL" id="LXQA010683566">
    <property type="protein sequence ID" value="MCI65836.1"/>
    <property type="molecule type" value="Genomic_DNA"/>
</dbReference>
<evidence type="ECO:0000313" key="1">
    <source>
        <dbReference type="EMBL" id="MCI65836.1"/>
    </source>
</evidence>
<protein>
    <submittedName>
        <fullName evidence="1">Uncharacterized protein</fullName>
    </submittedName>
</protein>
<dbReference type="Proteomes" id="UP000265520">
    <property type="component" value="Unassembled WGS sequence"/>
</dbReference>
<feature type="non-terminal residue" evidence="1">
    <location>
        <position position="18"/>
    </location>
</feature>
<keyword evidence="2" id="KW-1185">Reference proteome</keyword>
<accession>A0A392U0D5</accession>
<sequence length="18" mass="2185">MPDGGRCERRFFKTDKLQ</sequence>
<proteinExistence type="predicted"/>
<name>A0A392U0D5_9FABA</name>
<evidence type="ECO:0000313" key="2">
    <source>
        <dbReference type="Proteomes" id="UP000265520"/>
    </source>
</evidence>